<dbReference type="AlphaFoldDB" id="A0A0M9U361"/>
<dbReference type="EC" id="2.1.1.179" evidence="3"/>
<evidence type="ECO:0000256" key="3">
    <source>
        <dbReference type="ARBA" id="ARBA00012300"/>
    </source>
</evidence>
<evidence type="ECO:0000256" key="7">
    <source>
        <dbReference type="ARBA" id="ARBA00022679"/>
    </source>
</evidence>
<dbReference type="InterPro" id="IPR010769">
    <property type="entry name" value="rRNA_MeTrfase_GmN_bac"/>
</dbReference>
<evidence type="ECO:0000256" key="9">
    <source>
        <dbReference type="ARBA" id="ARBA00023251"/>
    </source>
</evidence>
<reference evidence="12" key="1">
    <citation type="journal article" date="2015" name="Genome Announc.">
        <title>Draft Genome Sequences of Anaerolinea thermolimosa IMO-1, Bellilinea caldifistulae GOMI-1, Leptolinea tardivitalis YMTK-2, Levilinea saccharolytica KIBI-1, Longilinea arvoryzae KOME-1, Previously Described as Members of the Class Anaerolineae (Chloroflexi).</title>
        <authorList>
            <person name="Matsuura N."/>
            <person name="Tourlousse M.D."/>
            <person name="Ohashi A."/>
            <person name="Hugenholtz P."/>
            <person name="Sekiguchi Y."/>
        </authorList>
    </citation>
    <scope>NUCLEOTIDE SEQUENCE</scope>
    <source>
        <strain evidence="12">KIBI-1</strain>
    </source>
</reference>
<keyword evidence="9" id="KW-0046">Antibiotic resistance</keyword>
<keyword evidence="7 12" id="KW-0808">Transferase</keyword>
<keyword evidence="5" id="KW-0698">rRNA processing</keyword>
<keyword evidence="6 12" id="KW-0489">Methyltransferase</keyword>
<proteinExistence type="inferred from homology"/>
<evidence type="ECO:0000256" key="1">
    <source>
        <dbReference type="ARBA" id="ARBA00001643"/>
    </source>
</evidence>
<feature type="binding site" evidence="11">
    <location>
        <position position="196"/>
    </location>
    <ligand>
        <name>S-adenosyl-L-methionine</name>
        <dbReference type="ChEBI" id="CHEBI:59789"/>
    </ligand>
</feature>
<evidence type="ECO:0000256" key="8">
    <source>
        <dbReference type="ARBA" id="ARBA00022691"/>
    </source>
</evidence>
<name>A0A0M9U361_9CHLR</name>
<evidence type="ECO:0000256" key="11">
    <source>
        <dbReference type="PIRSR" id="PIRSR015852-1"/>
    </source>
</evidence>
<dbReference type="STRING" id="229921.ADN01_06010"/>
<evidence type="ECO:0000313" key="12">
    <source>
        <dbReference type="EMBL" id="GAP19370.1"/>
    </source>
</evidence>
<sequence length="273" mass="30941">MPTPRTLPFEAEIEQILSSRKYRHLGIPAETVRDLLEKERASGASPKEALKNAKHKLHNLMAPYLGDPDYPAAEAALQAAFAQPDPQAVRQVCWDLMSAHASTRERLPHLDGLYPQLWAVTGQPRVISDLACALHPLGLPWMGLPADAHYHAYDIHQPRVALLNQFLRLSGRPPLAELRDILLQPPDELADVTFFLKEAHRFEQRERGCNRRMWTALNTRWLVVSLPASSLTGRHDLAEQQRKLVYSTIGELPWTVQELQIGPEIFFCIHTQP</sequence>
<comment type="similarity">
    <text evidence="2">Belongs to the methyltransferase superfamily. Aminoglycoside resistance family.</text>
</comment>
<dbReference type="Pfam" id="PF07091">
    <property type="entry name" value="FmrO"/>
    <property type="match status" value="1"/>
</dbReference>
<evidence type="ECO:0000256" key="4">
    <source>
        <dbReference type="ARBA" id="ARBA00015154"/>
    </source>
</evidence>
<dbReference type="GO" id="GO:0046677">
    <property type="term" value="P:response to antibiotic"/>
    <property type="evidence" value="ECO:0007669"/>
    <property type="project" value="UniProtKB-KW"/>
</dbReference>
<keyword evidence="14" id="KW-1185">Reference proteome</keyword>
<evidence type="ECO:0000256" key="6">
    <source>
        <dbReference type="ARBA" id="ARBA00022603"/>
    </source>
</evidence>
<dbReference type="EMBL" id="DF967975">
    <property type="protein sequence ID" value="GAP19370.1"/>
    <property type="molecule type" value="Genomic_DNA"/>
</dbReference>
<comment type="catalytic activity">
    <reaction evidence="1">
        <text>guanosine(1405) in 16S rRNA + S-adenosyl-L-methionine = N(7)-methylguanosine(1405) in 16S rRNA + S-adenosyl-L-homocysteine</text>
        <dbReference type="Rhea" id="RHEA:42772"/>
        <dbReference type="Rhea" id="RHEA-COMP:10225"/>
        <dbReference type="Rhea" id="RHEA-COMP:10226"/>
        <dbReference type="ChEBI" id="CHEBI:57856"/>
        <dbReference type="ChEBI" id="CHEBI:59789"/>
        <dbReference type="ChEBI" id="CHEBI:74269"/>
        <dbReference type="ChEBI" id="CHEBI:74480"/>
        <dbReference type="EC" id="2.1.1.179"/>
    </reaction>
</comment>
<feature type="binding site" evidence="11">
    <location>
        <position position="131"/>
    </location>
    <ligand>
        <name>S-adenosyl-L-methionine</name>
        <dbReference type="ChEBI" id="CHEBI:59789"/>
    </ligand>
</feature>
<protein>
    <recommendedName>
        <fullName evidence="4">16S rRNA (guanine(1405)-N(7))-methyltransferase</fullName>
        <ecNumber evidence="3">2.1.1.179</ecNumber>
    </recommendedName>
    <alternativeName>
        <fullName evidence="10">16S rRNA m7G1405 methyltransferase</fullName>
    </alternativeName>
</protein>
<evidence type="ECO:0000313" key="14">
    <source>
        <dbReference type="Proteomes" id="UP000050501"/>
    </source>
</evidence>
<dbReference type="PIRSF" id="PIRSF015852">
    <property type="entry name" value="RRNA_mtase_Grm"/>
    <property type="match status" value="1"/>
</dbReference>
<organism evidence="12">
    <name type="scientific">Levilinea saccharolytica</name>
    <dbReference type="NCBI Taxonomy" id="229921"/>
    <lineage>
        <taxon>Bacteria</taxon>
        <taxon>Bacillati</taxon>
        <taxon>Chloroflexota</taxon>
        <taxon>Anaerolineae</taxon>
        <taxon>Anaerolineales</taxon>
        <taxon>Anaerolineaceae</taxon>
        <taxon>Levilinea</taxon>
    </lineage>
</organism>
<feature type="binding site" evidence="11">
    <location>
        <position position="154"/>
    </location>
    <ligand>
        <name>S-adenosyl-L-methionine</name>
        <dbReference type="ChEBI" id="CHEBI:59789"/>
    </ligand>
</feature>
<reference evidence="13 14" key="2">
    <citation type="submission" date="2015-07" db="EMBL/GenBank/DDBJ databases">
        <title>Genome sequence of Levilinea saccharolytica DSM 16555.</title>
        <authorList>
            <person name="Hemp J."/>
            <person name="Ward L.M."/>
            <person name="Pace L.A."/>
            <person name="Fischer W.W."/>
        </authorList>
    </citation>
    <scope>NUCLEOTIDE SEQUENCE [LARGE SCALE GENOMIC DNA]</scope>
    <source>
        <strain evidence="13 14">KIBI-1</strain>
    </source>
</reference>
<dbReference type="Proteomes" id="UP000050501">
    <property type="component" value="Unassembled WGS sequence"/>
</dbReference>
<feature type="binding site" evidence="11">
    <location>
        <begin position="100"/>
        <end position="106"/>
    </location>
    <ligand>
        <name>S-adenosyl-L-methionine</name>
        <dbReference type="ChEBI" id="CHEBI:59789"/>
    </ligand>
</feature>
<evidence type="ECO:0000313" key="13">
    <source>
        <dbReference type="EMBL" id="KPL85673.1"/>
    </source>
</evidence>
<evidence type="ECO:0000256" key="2">
    <source>
        <dbReference type="ARBA" id="ARBA00005487"/>
    </source>
</evidence>
<evidence type="ECO:0000256" key="10">
    <source>
        <dbReference type="ARBA" id="ARBA00033062"/>
    </source>
</evidence>
<dbReference type="EMBL" id="LGCM01000026">
    <property type="protein sequence ID" value="KPL85673.1"/>
    <property type="molecule type" value="Genomic_DNA"/>
</dbReference>
<dbReference type="Gene3D" id="3.40.50.150">
    <property type="entry name" value="Vaccinia Virus protein VP39"/>
    <property type="match status" value="1"/>
</dbReference>
<feature type="binding site" evidence="11">
    <location>
        <begin position="180"/>
        <end position="181"/>
    </location>
    <ligand>
        <name>S-adenosyl-L-methionine</name>
        <dbReference type="ChEBI" id="CHEBI:59789"/>
    </ligand>
</feature>
<dbReference type="RefSeq" id="WP_062419655.1">
    <property type="nucleotide sequence ID" value="NZ_BBXZ01000174.1"/>
</dbReference>
<keyword evidence="8 11" id="KW-0949">S-adenosyl-L-methionine</keyword>
<gene>
    <name evidence="13" type="ORF">ADN01_06010</name>
    <name evidence="12" type="ORF">LSAC_03272</name>
</gene>
<accession>A0A0M9U361</accession>
<dbReference type="GO" id="GO:0008649">
    <property type="term" value="F:rRNA methyltransferase activity"/>
    <property type="evidence" value="ECO:0007669"/>
    <property type="project" value="InterPro"/>
</dbReference>
<dbReference type="InterPro" id="IPR025981">
    <property type="entry name" value="rRNA_MeTrfase"/>
</dbReference>
<evidence type="ECO:0000256" key="5">
    <source>
        <dbReference type="ARBA" id="ARBA00022552"/>
    </source>
</evidence>
<dbReference type="InterPro" id="IPR029063">
    <property type="entry name" value="SAM-dependent_MTases_sf"/>
</dbReference>
<dbReference type="Gene3D" id="1.10.8.10">
    <property type="entry name" value="DNA helicase RuvA subunit, C-terminal domain"/>
    <property type="match status" value="1"/>
</dbReference>